<dbReference type="EMBL" id="JAIWYP010000006">
    <property type="protein sequence ID" value="KAH3809813.1"/>
    <property type="molecule type" value="Genomic_DNA"/>
</dbReference>
<accession>A0A9D4G3E9</accession>
<reference evidence="2" key="2">
    <citation type="submission" date="2020-11" db="EMBL/GenBank/DDBJ databases">
        <authorList>
            <person name="McCartney M.A."/>
            <person name="Auch B."/>
            <person name="Kono T."/>
            <person name="Mallez S."/>
            <person name="Becker A."/>
            <person name="Gohl D.M."/>
            <person name="Silverstein K.A.T."/>
            <person name="Koren S."/>
            <person name="Bechman K.B."/>
            <person name="Herman A."/>
            <person name="Abrahante J.E."/>
            <person name="Garbe J."/>
        </authorList>
    </citation>
    <scope>NUCLEOTIDE SEQUENCE</scope>
    <source>
        <strain evidence="2">Duluth1</strain>
        <tissue evidence="2">Whole animal</tissue>
    </source>
</reference>
<evidence type="ECO:0000313" key="3">
    <source>
        <dbReference type="Proteomes" id="UP000828390"/>
    </source>
</evidence>
<dbReference type="AlphaFoldDB" id="A0A9D4G3E9"/>
<proteinExistence type="predicted"/>
<organism evidence="2 3">
    <name type="scientific">Dreissena polymorpha</name>
    <name type="common">Zebra mussel</name>
    <name type="synonym">Mytilus polymorpha</name>
    <dbReference type="NCBI Taxonomy" id="45954"/>
    <lineage>
        <taxon>Eukaryota</taxon>
        <taxon>Metazoa</taxon>
        <taxon>Spiralia</taxon>
        <taxon>Lophotrochozoa</taxon>
        <taxon>Mollusca</taxon>
        <taxon>Bivalvia</taxon>
        <taxon>Autobranchia</taxon>
        <taxon>Heteroconchia</taxon>
        <taxon>Euheterodonta</taxon>
        <taxon>Imparidentia</taxon>
        <taxon>Neoheterodontei</taxon>
        <taxon>Myida</taxon>
        <taxon>Dreissenoidea</taxon>
        <taxon>Dreissenidae</taxon>
        <taxon>Dreissena</taxon>
    </lineage>
</organism>
<evidence type="ECO:0000313" key="2">
    <source>
        <dbReference type="EMBL" id="KAH3809813.1"/>
    </source>
</evidence>
<keyword evidence="3" id="KW-1185">Reference proteome</keyword>
<reference evidence="2" key="1">
    <citation type="journal article" date="2019" name="bioRxiv">
        <title>The Genome of the Zebra Mussel, Dreissena polymorpha: A Resource for Invasive Species Research.</title>
        <authorList>
            <person name="McCartney M.A."/>
            <person name="Auch B."/>
            <person name="Kono T."/>
            <person name="Mallez S."/>
            <person name="Zhang Y."/>
            <person name="Obille A."/>
            <person name="Becker A."/>
            <person name="Abrahante J.E."/>
            <person name="Garbe J."/>
            <person name="Badalamenti J.P."/>
            <person name="Herman A."/>
            <person name="Mangelson H."/>
            <person name="Liachko I."/>
            <person name="Sullivan S."/>
            <person name="Sone E.D."/>
            <person name="Koren S."/>
            <person name="Silverstein K.A.T."/>
            <person name="Beckman K.B."/>
            <person name="Gohl D.M."/>
        </authorList>
    </citation>
    <scope>NUCLEOTIDE SEQUENCE</scope>
    <source>
        <strain evidence="2">Duluth1</strain>
        <tissue evidence="2">Whole animal</tissue>
    </source>
</reference>
<feature type="region of interest" description="Disordered" evidence="1">
    <location>
        <begin position="18"/>
        <end position="56"/>
    </location>
</feature>
<name>A0A9D4G3E9_DREPO</name>
<comment type="caution">
    <text evidence="2">The sequence shown here is derived from an EMBL/GenBank/DDBJ whole genome shotgun (WGS) entry which is preliminary data.</text>
</comment>
<sequence length="56" mass="6121">MTNPFLIKSILELGILQNKQTQDAHNRPAVPSQPKRKHPGRPGPPRNSKGPASVTN</sequence>
<protein>
    <submittedName>
        <fullName evidence="2">Uncharacterized protein</fullName>
    </submittedName>
</protein>
<evidence type="ECO:0000256" key="1">
    <source>
        <dbReference type="SAM" id="MobiDB-lite"/>
    </source>
</evidence>
<gene>
    <name evidence="2" type="ORF">DPMN_138193</name>
</gene>
<dbReference type="Proteomes" id="UP000828390">
    <property type="component" value="Unassembled WGS sequence"/>
</dbReference>